<evidence type="ECO:0000256" key="2">
    <source>
        <dbReference type="SAM" id="SignalP"/>
    </source>
</evidence>
<name>A0ABU1AM21_9BACT</name>
<evidence type="ECO:0000313" key="5">
    <source>
        <dbReference type="Proteomes" id="UP001243717"/>
    </source>
</evidence>
<feature type="signal peptide" evidence="2">
    <location>
        <begin position="1"/>
        <end position="22"/>
    </location>
</feature>
<organism evidence="4 5">
    <name type="scientific">Thalassobacterium sedimentorum</name>
    <dbReference type="NCBI Taxonomy" id="3041258"/>
    <lineage>
        <taxon>Bacteria</taxon>
        <taxon>Pseudomonadati</taxon>
        <taxon>Verrucomicrobiota</taxon>
        <taxon>Opitutia</taxon>
        <taxon>Puniceicoccales</taxon>
        <taxon>Coraliomargaritaceae</taxon>
        <taxon>Thalassobacterium</taxon>
    </lineage>
</organism>
<feature type="transmembrane region" description="Helical" evidence="1">
    <location>
        <begin position="185"/>
        <end position="202"/>
    </location>
</feature>
<dbReference type="NCBIfam" id="TIGR02595">
    <property type="entry name" value="PEP_CTERM"/>
    <property type="match status" value="1"/>
</dbReference>
<dbReference type="RefSeq" id="WP_308985368.1">
    <property type="nucleotide sequence ID" value="NZ_JARXIC010000016.1"/>
</dbReference>
<proteinExistence type="predicted"/>
<sequence length="208" mass="21507">MKLTRILLTATVLCGLSASAQSIDFQFDDDTINGNPSLGASFETAMDGATGATVFDLSSIVAGLNLTVTPSQLGISDTNTGIGIDSGGTLSAAGDALTFSFNKAITLDFLDMGSFTGDGGDSLLLSFTNSNPEITLNNGDFDNNSSNTITFTEANALAANESFSIAWLDGNFAIEAFTVTIVPEPGTFALLAGTCALGFVMLRRRTLL</sequence>
<dbReference type="InterPro" id="IPR013424">
    <property type="entry name" value="Ice-binding_C"/>
</dbReference>
<keyword evidence="1" id="KW-0812">Transmembrane</keyword>
<dbReference type="Proteomes" id="UP001243717">
    <property type="component" value="Unassembled WGS sequence"/>
</dbReference>
<evidence type="ECO:0000313" key="4">
    <source>
        <dbReference type="EMBL" id="MDQ8194905.1"/>
    </source>
</evidence>
<evidence type="ECO:0000259" key="3">
    <source>
        <dbReference type="Pfam" id="PF07589"/>
    </source>
</evidence>
<comment type="caution">
    <text evidence="4">The sequence shown here is derived from an EMBL/GenBank/DDBJ whole genome shotgun (WGS) entry which is preliminary data.</text>
</comment>
<evidence type="ECO:0000256" key="1">
    <source>
        <dbReference type="SAM" id="Phobius"/>
    </source>
</evidence>
<accession>A0ABU1AM21</accession>
<gene>
    <name evidence="4" type="ORF">QEH59_10740</name>
</gene>
<dbReference type="EMBL" id="JARXIC010000016">
    <property type="protein sequence ID" value="MDQ8194905.1"/>
    <property type="molecule type" value="Genomic_DNA"/>
</dbReference>
<keyword evidence="1" id="KW-1133">Transmembrane helix</keyword>
<feature type="domain" description="Ice-binding protein C-terminal" evidence="3">
    <location>
        <begin position="182"/>
        <end position="205"/>
    </location>
</feature>
<reference evidence="4 5" key="1">
    <citation type="submission" date="2023-04" db="EMBL/GenBank/DDBJ databases">
        <title>A novel bacteria isolated from coastal sediment.</title>
        <authorList>
            <person name="Liu X.-J."/>
            <person name="Du Z.-J."/>
        </authorList>
    </citation>
    <scope>NUCLEOTIDE SEQUENCE [LARGE SCALE GENOMIC DNA]</scope>
    <source>
        <strain evidence="4 5">SDUM461004</strain>
    </source>
</reference>
<feature type="chain" id="PRO_5047060380" evidence="2">
    <location>
        <begin position="23"/>
        <end position="208"/>
    </location>
</feature>
<keyword evidence="2" id="KW-0732">Signal</keyword>
<keyword evidence="1" id="KW-0472">Membrane</keyword>
<protein>
    <submittedName>
        <fullName evidence="4">PEP-CTERM sorting domain-containing protein</fullName>
    </submittedName>
</protein>
<dbReference type="Pfam" id="PF07589">
    <property type="entry name" value="PEP-CTERM"/>
    <property type="match status" value="1"/>
</dbReference>
<keyword evidence="5" id="KW-1185">Reference proteome</keyword>